<proteinExistence type="inferred from homology"/>
<keyword evidence="3" id="KW-1185">Reference proteome</keyword>
<dbReference type="AlphaFoldDB" id="A0A452I140"/>
<dbReference type="PANTHER" id="PTHR11781">
    <property type="entry name" value="IODOTHYRONINE DEIODINASE"/>
    <property type="match status" value="1"/>
</dbReference>
<dbReference type="Pfam" id="PF00837">
    <property type="entry name" value="T4_deiodinase"/>
    <property type="match status" value="1"/>
</dbReference>
<accession>A0A452I140</accession>
<dbReference type="PANTHER" id="PTHR11781:SF4">
    <property type="entry name" value="THYROXINE 5-DEIODINASE"/>
    <property type="match status" value="1"/>
</dbReference>
<dbReference type="InterPro" id="IPR000643">
    <property type="entry name" value="Iodothyronine_deiodinase"/>
</dbReference>
<keyword evidence="1" id="KW-0712">Selenocysteine</keyword>
<protein>
    <recommendedName>
        <fullName evidence="1">Iodothyronine deiodinase</fullName>
    </recommendedName>
</protein>
<dbReference type="GO" id="GO:0042403">
    <property type="term" value="P:thyroid hormone metabolic process"/>
    <property type="evidence" value="ECO:0007669"/>
    <property type="project" value="TreeGrafter"/>
</dbReference>
<dbReference type="GO" id="GO:0042446">
    <property type="term" value="P:hormone biosynthetic process"/>
    <property type="evidence" value="ECO:0007669"/>
    <property type="project" value="UniProtKB-KW"/>
</dbReference>
<keyword evidence="1" id="KW-0893">Thyroid hormones biosynthesis</keyword>
<dbReference type="GO" id="GO:0004800">
    <property type="term" value="F:thyroxine 5'-deiodinase activity"/>
    <property type="evidence" value="ECO:0007669"/>
    <property type="project" value="InterPro"/>
</dbReference>
<sequence>MARLRSFQRLAAHFVDIADFLLVYIEEAHPSDGWVSSDAAYQIPKHQCLQDRLRAAQLMQEGAPGCPLAVDTMDNASSAAYGAFFERLYIIQEEVVMYQGGRGPDGYKISELRSWCSLLHSALKSYSKTKQGK</sequence>
<reference evidence="2" key="3">
    <citation type="submission" date="2025-09" db="UniProtKB">
        <authorList>
            <consortium name="Ensembl"/>
        </authorList>
    </citation>
    <scope>IDENTIFICATION</scope>
</reference>
<evidence type="ECO:0000313" key="3">
    <source>
        <dbReference type="Proteomes" id="UP000291020"/>
    </source>
</evidence>
<evidence type="ECO:0000256" key="1">
    <source>
        <dbReference type="RuleBase" id="RU000676"/>
    </source>
</evidence>
<organism evidence="2 3">
    <name type="scientific">Gopherus agassizii</name>
    <name type="common">Agassiz's desert tortoise</name>
    <dbReference type="NCBI Taxonomy" id="38772"/>
    <lineage>
        <taxon>Eukaryota</taxon>
        <taxon>Metazoa</taxon>
        <taxon>Chordata</taxon>
        <taxon>Craniata</taxon>
        <taxon>Vertebrata</taxon>
        <taxon>Euteleostomi</taxon>
        <taxon>Archelosauria</taxon>
        <taxon>Testudinata</taxon>
        <taxon>Testudines</taxon>
        <taxon>Cryptodira</taxon>
        <taxon>Durocryptodira</taxon>
        <taxon>Testudinoidea</taxon>
        <taxon>Testudinidae</taxon>
        <taxon>Gopherus</taxon>
    </lineage>
</organism>
<comment type="similarity">
    <text evidence="1">Belongs to the iodothyronine deiodinase family.</text>
</comment>
<reference evidence="2" key="2">
    <citation type="submission" date="2025-08" db="UniProtKB">
        <authorList>
            <consortium name="Ensembl"/>
        </authorList>
    </citation>
    <scope>IDENTIFICATION</scope>
</reference>
<dbReference type="Gene3D" id="3.40.30.10">
    <property type="entry name" value="Glutaredoxin"/>
    <property type="match status" value="1"/>
</dbReference>
<keyword evidence="1" id="KW-0560">Oxidoreductase</keyword>
<evidence type="ECO:0000313" key="2">
    <source>
        <dbReference type="Ensembl" id="ENSGAGP00000021165.1"/>
    </source>
</evidence>
<dbReference type="Ensembl" id="ENSGAGT00000024106.1">
    <property type="protein sequence ID" value="ENSGAGP00000021165.1"/>
    <property type="gene ID" value="ENSGAGG00000015553.1"/>
</dbReference>
<reference evidence="3" key="1">
    <citation type="journal article" date="2017" name="PLoS ONE">
        <title>The Agassiz's desert tortoise genome provides a resource for the conservation of a threatened species.</title>
        <authorList>
            <person name="Tollis M."/>
            <person name="DeNardo D.F."/>
            <person name="Cornelius J.A."/>
            <person name="Dolby G.A."/>
            <person name="Edwards T."/>
            <person name="Henen B.T."/>
            <person name="Karl A.E."/>
            <person name="Murphy R.W."/>
            <person name="Kusumi K."/>
        </authorList>
    </citation>
    <scope>NUCLEOTIDE SEQUENCE [LARGE SCALE GENOMIC DNA]</scope>
</reference>
<dbReference type="STRING" id="38772.ENSGAGP00000021165"/>
<name>A0A452I140_9SAUR</name>
<comment type="function">
    <text evidence="1">Responsible for the deiodination of T4 (3,5,3',5'-tetraiodothyronine).</text>
</comment>
<dbReference type="Proteomes" id="UP000291020">
    <property type="component" value="Unassembled WGS sequence"/>
</dbReference>